<dbReference type="AlphaFoldDB" id="A0A3Q9RIW3"/>
<name>A0A3Q9RIW3_9BACI</name>
<evidence type="ECO:0000313" key="2">
    <source>
        <dbReference type="Proteomes" id="UP000283095"/>
    </source>
</evidence>
<reference evidence="1 2" key="1">
    <citation type="submission" date="2018-01" db="EMBL/GenBank/DDBJ databases">
        <title>Bacillus asahii Genome sequencing and assembly.</title>
        <authorList>
            <person name="Jiang H."/>
            <person name="Feng Y."/>
            <person name="Zhao F."/>
            <person name="Lin X."/>
        </authorList>
    </citation>
    <scope>NUCLEOTIDE SEQUENCE [LARGE SCALE GENOMIC DNA]</scope>
    <source>
        <strain evidence="1 2">OM18</strain>
    </source>
</reference>
<proteinExistence type="predicted"/>
<protein>
    <submittedName>
        <fullName evidence="1">Uncharacterized protein</fullName>
    </submittedName>
</protein>
<organism evidence="1 2">
    <name type="scientific">Peribacillus asahii</name>
    <dbReference type="NCBI Taxonomy" id="228899"/>
    <lineage>
        <taxon>Bacteria</taxon>
        <taxon>Bacillati</taxon>
        <taxon>Bacillota</taxon>
        <taxon>Bacilli</taxon>
        <taxon>Bacillales</taxon>
        <taxon>Bacillaceae</taxon>
        <taxon>Peribacillus</taxon>
    </lineage>
</organism>
<evidence type="ECO:0000313" key="1">
    <source>
        <dbReference type="EMBL" id="AZV42639.1"/>
    </source>
</evidence>
<accession>A0A3Q9RIW3</accession>
<sequence>MWSTASSSVHKKSFAEIGKGFFVLYMKKEWNKGANNRT</sequence>
<dbReference type="Proteomes" id="UP000283095">
    <property type="component" value="Chromosome"/>
</dbReference>
<dbReference type="KEGG" id="pasa:BAOM_2030"/>
<dbReference type="EMBL" id="CP026095">
    <property type="protein sequence ID" value="AZV42639.1"/>
    <property type="molecule type" value="Genomic_DNA"/>
</dbReference>
<gene>
    <name evidence="1" type="ORF">BAOM_2030</name>
</gene>